<accession>A0A9X2KJ99</accession>
<keyword evidence="3" id="KW-1185">Reference proteome</keyword>
<feature type="region of interest" description="Disordered" evidence="1">
    <location>
        <begin position="213"/>
        <end position="237"/>
    </location>
</feature>
<gene>
    <name evidence="2" type="ORF">M9978_02235</name>
</gene>
<organism evidence="2 3">
    <name type="scientific">Sphingomonas tagetis</name>
    <dbReference type="NCBI Taxonomy" id="2949092"/>
    <lineage>
        <taxon>Bacteria</taxon>
        <taxon>Pseudomonadati</taxon>
        <taxon>Pseudomonadota</taxon>
        <taxon>Alphaproteobacteria</taxon>
        <taxon>Sphingomonadales</taxon>
        <taxon>Sphingomonadaceae</taxon>
        <taxon>Sphingomonas</taxon>
    </lineage>
</organism>
<sequence length="237" mass="25941">MSARAGFSSAPLGYASRRTFQNVRRGSPHAGGAEIELWKRHNRFSRAENNAWLSAAEDHERATKKPGKRNGALGDIGMKVLRLLLRLRGKLDGRLDPSYAWIAQQARIARSSVGKALARLKAAGFLDWMRRSEPVEDPEPGGQYVKQTTNAFILKATGAAADMIRRLLRRPTEAMLRVGIERERAAKAARPAAESISEIADEGLRALLEDLAQGVRDEEEGENPPSGLNPPLKGSKG</sequence>
<evidence type="ECO:0000313" key="3">
    <source>
        <dbReference type="Proteomes" id="UP001139451"/>
    </source>
</evidence>
<name>A0A9X2KJ99_9SPHN</name>
<proteinExistence type="predicted"/>
<comment type="caution">
    <text evidence="2">The sequence shown here is derived from an EMBL/GenBank/DDBJ whole genome shotgun (WGS) entry which is preliminary data.</text>
</comment>
<protein>
    <submittedName>
        <fullName evidence="2">Uncharacterized protein</fullName>
    </submittedName>
</protein>
<dbReference type="RefSeq" id="WP_254291212.1">
    <property type="nucleotide sequence ID" value="NZ_JAMLDX010000001.1"/>
</dbReference>
<dbReference type="Proteomes" id="UP001139451">
    <property type="component" value="Unassembled WGS sequence"/>
</dbReference>
<evidence type="ECO:0000313" key="2">
    <source>
        <dbReference type="EMBL" id="MCP3729234.1"/>
    </source>
</evidence>
<dbReference type="EMBL" id="JAMLDX010000001">
    <property type="protein sequence ID" value="MCP3729234.1"/>
    <property type="molecule type" value="Genomic_DNA"/>
</dbReference>
<evidence type="ECO:0000256" key="1">
    <source>
        <dbReference type="SAM" id="MobiDB-lite"/>
    </source>
</evidence>
<reference evidence="2" key="1">
    <citation type="submission" date="2022-05" db="EMBL/GenBank/DDBJ databases">
        <title>Sphingomonas sp. strain MG17 Genome sequencing and assembly.</title>
        <authorList>
            <person name="Kim I."/>
        </authorList>
    </citation>
    <scope>NUCLEOTIDE SEQUENCE</scope>
    <source>
        <strain evidence="2">MG17</strain>
    </source>
</reference>
<dbReference type="AlphaFoldDB" id="A0A9X2KJ99"/>